<dbReference type="Pfam" id="PF03450">
    <property type="entry name" value="CO_deh_flav_C"/>
    <property type="match status" value="1"/>
</dbReference>
<dbReference type="Gene3D" id="3.30.465.10">
    <property type="match status" value="1"/>
</dbReference>
<dbReference type="Gene3D" id="3.30.390.50">
    <property type="entry name" value="CO dehydrogenase flavoprotein, C-terminal domain"/>
    <property type="match status" value="1"/>
</dbReference>
<comment type="cofactor">
    <cofactor evidence="11">
        <name>[2Fe-2S] cluster</name>
        <dbReference type="ChEBI" id="CHEBI:190135"/>
    </cofactor>
</comment>
<evidence type="ECO:0000313" key="16">
    <source>
        <dbReference type="Proteomes" id="UP000288805"/>
    </source>
</evidence>
<comment type="catalytic activity">
    <reaction evidence="12">
        <text>xanthine + NAD(+) + H2O = urate + NADH + H(+)</text>
        <dbReference type="Rhea" id="RHEA:16669"/>
        <dbReference type="ChEBI" id="CHEBI:15377"/>
        <dbReference type="ChEBI" id="CHEBI:15378"/>
        <dbReference type="ChEBI" id="CHEBI:17712"/>
        <dbReference type="ChEBI" id="CHEBI:17775"/>
        <dbReference type="ChEBI" id="CHEBI:57540"/>
        <dbReference type="ChEBI" id="CHEBI:57945"/>
        <dbReference type="EC" id="1.17.1.4"/>
    </reaction>
</comment>
<dbReference type="InterPro" id="IPR016166">
    <property type="entry name" value="FAD-bd_PCMH"/>
</dbReference>
<dbReference type="FunFam" id="1.10.150.120:FF:000012">
    <property type="entry name" value="Xanthine dehydrogenase 2"/>
    <property type="match status" value="1"/>
</dbReference>
<dbReference type="Pfam" id="PF01799">
    <property type="entry name" value="Fer2_2"/>
    <property type="match status" value="1"/>
</dbReference>
<dbReference type="PANTHER" id="PTHR45444">
    <property type="entry name" value="XANTHINE DEHYDROGENASE"/>
    <property type="match status" value="1"/>
</dbReference>
<dbReference type="Proteomes" id="UP000288805">
    <property type="component" value="Unassembled WGS sequence"/>
</dbReference>
<dbReference type="GO" id="GO:0005506">
    <property type="term" value="F:iron ion binding"/>
    <property type="evidence" value="ECO:0007669"/>
    <property type="project" value="InterPro"/>
</dbReference>
<protein>
    <recommendedName>
        <fullName evidence="2">xanthine dehydrogenase</fullName>
        <ecNumber evidence="2">1.17.1.4</ecNumber>
    </recommendedName>
</protein>
<evidence type="ECO:0000256" key="7">
    <source>
        <dbReference type="ARBA" id="ARBA00023002"/>
    </source>
</evidence>
<comment type="cofactor">
    <cofactor evidence="1">
        <name>FAD</name>
        <dbReference type="ChEBI" id="CHEBI:57692"/>
    </cofactor>
</comment>
<dbReference type="PROSITE" id="PS00197">
    <property type="entry name" value="2FE2S_FER_1"/>
    <property type="match status" value="1"/>
</dbReference>
<dbReference type="SUPFAM" id="SSF55447">
    <property type="entry name" value="CO dehydrogenase flavoprotein C-terminal domain-like"/>
    <property type="match status" value="1"/>
</dbReference>
<evidence type="ECO:0000313" key="15">
    <source>
        <dbReference type="EMBL" id="RVW85402.1"/>
    </source>
</evidence>
<dbReference type="InterPro" id="IPR016167">
    <property type="entry name" value="FAD-bd_PCMH_sub1"/>
</dbReference>
<proteinExistence type="predicted"/>
<dbReference type="InterPro" id="IPR012675">
    <property type="entry name" value="Beta-grasp_dom_sf"/>
</dbReference>
<evidence type="ECO:0000256" key="11">
    <source>
        <dbReference type="ARBA" id="ARBA00034078"/>
    </source>
</evidence>
<dbReference type="FunFam" id="3.30.465.10:FF:000004">
    <property type="entry name" value="Xanthine dehydrogenase/oxidase"/>
    <property type="match status" value="1"/>
</dbReference>
<dbReference type="InterPro" id="IPR016169">
    <property type="entry name" value="FAD-bd_PCMH_sub2"/>
</dbReference>
<dbReference type="InterPro" id="IPR001041">
    <property type="entry name" value="2Fe-2S_ferredoxin-type"/>
</dbReference>
<evidence type="ECO:0000256" key="13">
    <source>
        <dbReference type="ARBA" id="ARBA00049517"/>
    </source>
</evidence>
<dbReference type="FunFam" id="3.30.43.10:FF:000001">
    <property type="entry name" value="Xanthine dehydrogenase/oxidase"/>
    <property type="match status" value="1"/>
</dbReference>
<dbReference type="Gene3D" id="3.30.43.10">
    <property type="entry name" value="Uridine Diphospho-n-acetylenolpyruvylglucosamine Reductase, domain 2"/>
    <property type="match status" value="1"/>
</dbReference>
<evidence type="ECO:0000256" key="5">
    <source>
        <dbReference type="ARBA" id="ARBA00022723"/>
    </source>
</evidence>
<evidence type="ECO:0000256" key="4">
    <source>
        <dbReference type="ARBA" id="ARBA00022714"/>
    </source>
</evidence>
<keyword evidence="8" id="KW-0408">Iron</keyword>
<keyword evidence="3" id="KW-0285">Flavoprotein</keyword>
<dbReference type="Pfam" id="PF00111">
    <property type="entry name" value="Fer2"/>
    <property type="match status" value="1"/>
</dbReference>
<dbReference type="GO" id="GO:0004854">
    <property type="term" value="F:xanthine dehydrogenase activity"/>
    <property type="evidence" value="ECO:0007669"/>
    <property type="project" value="UniProtKB-EC"/>
</dbReference>
<dbReference type="Pfam" id="PF00941">
    <property type="entry name" value="FAD_binding_5"/>
    <property type="match status" value="1"/>
</dbReference>
<dbReference type="EMBL" id="QGNW01000204">
    <property type="protein sequence ID" value="RVW85402.1"/>
    <property type="molecule type" value="Genomic_DNA"/>
</dbReference>
<dbReference type="InterPro" id="IPR016208">
    <property type="entry name" value="Ald_Oxase/xanthine_DH-like"/>
</dbReference>
<dbReference type="PANTHER" id="PTHR45444:SF3">
    <property type="entry name" value="XANTHINE DEHYDROGENASE"/>
    <property type="match status" value="1"/>
</dbReference>
<dbReference type="InterPro" id="IPR036010">
    <property type="entry name" value="2Fe-2S_ferredoxin-like_sf"/>
</dbReference>
<keyword evidence="4" id="KW-0001">2Fe-2S</keyword>
<reference evidence="15 16" key="1">
    <citation type="journal article" date="2018" name="PLoS Genet.">
        <title>Population sequencing reveals clonal diversity and ancestral inbreeding in the grapevine cultivar Chardonnay.</title>
        <authorList>
            <person name="Roach M.J."/>
            <person name="Johnson D.L."/>
            <person name="Bohlmann J."/>
            <person name="van Vuuren H.J."/>
            <person name="Jones S.J."/>
            <person name="Pretorius I.S."/>
            <person name="Schmidt S.A."/>
            <person name="Borneman A.R."/>
        </authorList>
    </citation>
    <scope>NUCLEOTIDE SEQUENCE [LARGE SCALE GENOMIC DNA]</scope>
    <source>
        <strain evidence="16">cv. Chardonnay</strain>
        <tissue evidence="15">Leaf</tissue>
    </source>
</reference>
<dbReference type="InterPro" id="IPR006058">
    <property type="entry name" value="2Fe2S_fd_BS"/>
</dbReference>
<dbReference type="InterPro" id="IPR005107">
    <property type="entry name" value="CO_DH_flav_C"/>
</dbReference>
<dbReference type="PROSITE" id="PS51387">
    <property type="entry name" value="FAD_PCMH"/>
    <property type="match status" value="1"/>
</dbReference>
<dbReference type="AlphaFoldDB" id="A0A438HLS5"/>
<comment type="catalytic activity">
    <reaction evidence="13">
        <text>hypoxanthine + NAD(+) + H2O = xanthine + NADH + H(+)</text>
        <dbReference type="Rhea" id="RHEA:24670"/>
        <dbReference type="ChEBI" id="CHEBI:15377"/>
        <dbReference type="ChEBI" id="CHEBI:15378"/>
        <dbReference type="ChEBI" id="CHEBI:17368"/>
        <dbReference type="ChEBI" id="CHEBI:17712"/>
        <dbReference type="ChEBI" id="CHEBI:57540"/>
        <dbReference type="ChEBI" id="CHEBI:57945"/>
        <dbReference type="EC" id="1.17.1.4"/>
    </reaction>
</comment>
<evidence type="ECO:0000256" key="1">
    <source>
        <dbReference type="ARBA" id="ARBA00001974"/>
    </source>
</evidence>
<evidence type="ECO:0000256" key="3">
    <source>
        <dbReference type="ARBA" id="ARBA00022630"/>
    </source>
</evidence>
<dbReference type="GO" id="GO:0051537">
    <property type="term" value="F:2 iron, 2 sulfur cluster binding"/>
    <property type="evidence" value="ECO:0007669"/>
    <property type="project" value="UniProtKB-KW"/>
</dbReference>
<evidence type="ECO:0000256" key="10">
    <source>
        <dbReference type="ARBA" id="ARBA00023027"/>
    </source>
</evidence>
<accession>A0A438HLS5</accession>
<comment type="caution">
    <text evidence="15">The sequence shown here is derived from an EMBL/GenBank/DDBJ whole genome shotgun (WGS) entry which is preliminary data.</text>
</comment>
<dbReference type="InterPro" id="IPR036884">
    <property type="entry name" value="2Fe-2S-bd_dom_sf"/>
</dbReference>
<evidence type="ECO:0000256" key="9">
    <source>
        <dbReference type="ARBA" id="ARBA00023014"/>
    </source>
</evidence>
<dbReference type="InterPro" id="IPR002888">
    <property type="entry name" value="2Fe-2S-bd"/>
</dbReference>
<keyword evidence="6" id="KW-0274">FAD</keyword>
<dbReference type="SMART" id="SM01092">
    <property type="entry name" value="CO_deh_flav_C"/>
    <property type="match status" value="1"/>
</dbReference>
<dbReference type="GO" id="GO:0071949">
    <property type="term" value="F:FAD binding"/>
    <property type="evidence" value="ECO:0007669"/>
    <property type="project" value="InterPro"/>
</dbReference>
<dbReference type="SUPFAM" id="SSF47741">
    <property type="entry name" value="CO dehydrogenase ISP C-domain like"/>
    <property type="match status" value="1"/>
</dbReference>
<evidence type="ECO:0000256" key="8">
    <source>
        <dbReference type="ARBA" id="ARBA00023004"/>
    </source>
</evidence>
<evidence type="ECO:0000256" key="12">
    <source>
        <dbReference type="ARBA" id="ARBA00049017"/>
    </source>
</evidence>
<feature type="domain" description="FAD-binding PCMH-type" evidence="14">
    <location>
        <begin position="325"/>
        <end position="510"/>
    </location>
</feature>
<dbReference type="Gene3D" id="1.10.150.120">
    <property type="entry name" value="[2Fe-2S]-binding domain"/>
    <property type="match status" value="1"/>
</dbReference>
<dbReference type="FunFam" id="3.30.390.50:FF:000001">
    <property type="entry name" value="Xanthine dehydrogenase oxidase"/>
    <property type="match status" value="1"/>
</dbReference>
<keyword evidence="10" id="KW-0520">NAD</keyword>
<evidence type="ECO:0000259" key="14">
    <source>
        <dbReference type="PROSITE" id="PS51387"/>
    </source>
</evidence>
<dbReference type="SUPFAM" id="SSF54292">
    <property type="entry name" value="2Fe-2S ferredoxin-like"/>
    <property type="match status" value="1"/>
</dbReference>
<dbReference type="Gene3D" id="3.10.20.30">
    <property type="match status" value="1"/>
</dbReference>
<dbReference type="InterPro" id="IPR002346">
    <property type="entry name" value="Mopterin_DH_FAD-bd"/>
</dbReference>
<keyword evidence="7" id="KW-0560">Oxidoreductase</keyword>
<gene>
    <name evidence="15" type="primary">XDH1_1</name>
    <name evidence="15" type="ORF">CK203_039008</name>
</gene>
<dbReference type="InterPro" id="IPR036683">
    <property type="entry name" value="CO_DH_flav_C_dom_sf"/>
</dbReference>
<keyword evidence="9" id="KW-0411">Iron-sulfur</keyword>
<evidence type="ECO:0000256" key="2">
    <source>
        <dbReference type="ARBA" id="ARBA00013123"/>
    </source>
</evidence>
<dbReference type="InterPro" id="IPR036318">
    <property type="entry name" value="FAD-bd_PCMH-like_sf"/>
</dbReference>
<keyword evidence="5" id="KW-0479">Metal-binding</keyword>
<dbReference type="SUPFAM" id="SSF56176">
    <property type="entry name" value="FAD-binding/transporter-associated domain-like"/>
    <property type="match status" value="1"/>
</dbReference>
<sequence length="688" mass="76895">MGSLKNEEELEGVEEGSKEAILYVNGVRKVLPDGLAHLTLLEYLRDIGLTGTKLGCGEGGCGACTVMVSYFDENLKKCVNQLPDIIAFDELKKVVPQFKEHNFRKMETSMRWSFHAVLYVLCPLALKSSMCYSYNIATWHYAVNACLAPLYSVEGMHVITVEGIGNRRNGLHPIQESLALSHGSQCGFCTPGFIMSMYALLRSSQTPPSEEQIEESLAGNLCRCTGYRPIIDAFRVFAKTDDVLYTDRSSLSLQEGEFICPSTGKPCSCKSGSSNDKDAAKSNMSCVDRYEPISYSEIQGSTYTEKELIFPPELLLRKLTPLNMNGFGGLKWYRPLGLKHLLELKARYPDAKLVVGNSEVGIEMRLKRIQYQVLISVINIPELTMLSVKDDGLEIGAAVRLSSLQNLLRKVLADRVAYETSACKAFIEQIKWFAGTQIKNVASVGGNICTASPISDLNPLWMAAGAKFRVINCKGNIRTVLAENFFLGYRKVDLAHDEILLSIFLPWTRPFEFVKEFKQAHRRDDDIAIVNAGMRVYLQEKEEKWMVSDASIAYGGVAPLSLSASKTKDFLIGKIWNRELLQDALKILQKNILIKDDAPGGMVEFRKSLTLSFFFKFFLWVSHQMDGQRFFLETVPISHLSAVQPFHRPSVTGMQDYEVVKHGTAVGSPEIHLSSKLQVSTSKKIMLQ</sequence>
<dbReference type="EC" id="1.17.1.4" evidence="2"/>
<evidence type="ECO:0000256" key="6">
    <source>
        <dbReference type="ARBA" id="ARBA00022827"/>
    </source>
</evidence>
<name>A0A438HLS5_VITVI</name>
<organism evidence="15 16">
    <name type="scientific">Vitis vinifera</name>
    <name type="common">Grape</name>
    <dbReference type="NCBI Taxonomy" id="29760"/>
    <lineage>
        <taxon>Eukaryota</taxon>
        <taxon>Viridiplantae</taxon>
        <taxon>Streptophyta</taxon>
        <taxon>Embryophyta</taxon>
        <taxon>Tracheophyta</taxon>
        <taxon>Spermatophyta</taxon>
        <taxon>Magnoliopsida</taxon>
        <taxon>eudicotyledons</taxon>
        <taxon>Gunneridae</taxon>
        <taxon>Pentapetalae</taxon>
        <taxon>rosids</taxon>
        <taxon>Vitales</taxon>
        <taxon>Vitaceae</taxon>
        <taxon>Viteae</taxon>
        <taxon>Vitis</taxon>
    </lineage>
</organism>